<proteinExistence type="predicted"/>
<feature type="region of interest" description="Disordered" evidence="1">
    <location>
        <begin position="64"/>
        <end position="90"/>
    </location>
</feature>
<sequence length="120" mass="13199">MLLNTAMMFSDGCNWHVMLRCRGVAEQRAAYLGSPASLPETLGDLGFWSDLAVALNPALDELAPPADKTIEPSPNSQVSVVEAPTSRNQSNETQFLIKEIRKCSLEVAALQTTHYFSRIF</sequence>
<gene>
    <name evidence="2" type="primary">jg11443</name>
    <name evidence="2" type="ORF">PAEG_LOCUS18951</name>
</gene>
<reference evidence="2" key="1">
    <citation type="submission" date="2022-03" db="EMBL/GenBank/DDBJ databases">
        <authorList>
            <person name="Lindestad O."/>
        </authorList>
    </citation>
    <scope>NUCLEOTIDE SEQUENCE</scope>
</reference>
<evidence type="ECO:0000256" key="1">
    <source>
        <dbReference type="SAM" id="MobiDB-lite"/>
    </source>
</evidence>
<keyword evidence="3" id="KW-1185">Reference proteome</keyword>
<protein>
    <submittedName>
        <fullName evidence="2">Jg11443 protein</fullName>
    </submittedName>
</protein>
<dbReference type="AlphaFoldDB" id="A0A8S4RXX6"/>
<name>A0A8S4RXX6_9NEOP</name>
<evidence type="ECO:0000313" key="3">
    <source>
        <dbReference type="Proteomes" id="UP000838756"/>
    </source>
</evidence>
<dbReference type="EMBL" id="CAKXAJ010025675">
    <property type="protein sequence ID" value="CAH2242714.1"/>
    <property type="molecule type" value="Genomic_DNA"/>
</dbReference>
<dbReference type="OrthoDB" id="7336037at2759"/>
<organism evidence="2 3">
    <name type="scientific">Pararge aegeria aegeria</name>
    <dbReference type="NCBI Taxonomy" id="348720"/>
    <lineage>
        <taxon>Eukaryota</taxon>
        <taxon>Metazoa</taxon>
        <taxon>Ecdysozoa</taxon>
        <taxon>Arthropoda</taxon>
        <taxon>Hexapoda</taxon>
        <taxon>Insecta</taxon>
        <taxon>Pterygota</taxon>
        <taxon>Neoptera</taxon>
        <taxon>Endopterygota</taxon>
        <taxon>Lepidoptera</taxon>
        <taxon>Glossata</taxon>
        <taxon>Ditrysia</taxon>
        <taxon>Papilionoidea</taxon>
        <taxon>Nymphalidae</taxon>
        <taxon>Satyrinae</taxon>
        <taxon>Satyrini</taxon>
        <taxon>Parargina</taxon>
        <taxon>Pararge</taxon>
    </lineage>
</organism>
<accession>A0A8S4RXX6</accession>
<comment type="caution">
    <text evidence="2">The sequence shown here is derived from an EMBL/GenBank/DDBJ whole genome shotgun (WGS) entry which is preliminary data.</text>
</comment>
<feature type="compositionally biased region" description="Polar residues" evidence="1">
    <location>
        <begin position="72"/>
        <end position="90"/>
    </location>
</feature>
<dbReference type="Proteomes" id="UP000838756">
    <property type="component" value="Unassembled WGS sequence"/>
</dbReference>
<evidence type="ECO:0000313" key="2">
    <source>
        <dbReference type="EMBL" id="CAH2242714.1"/>
    </source>
</evidence>